<dbReference type="EMBL" id="JADXDR010000212">
    <property type="protein sequence ID" value="KAI7835971.1"/>
    <property type="molecule type" value="Genomic_DNA"/>
</dbReference>
<feature type="region of interest" description="Disordered" evidence="1">
    <location>
        <begin position="1"/>
        <end position="23"/>
    </location>
</feature>
<dbReference type="Gene3D" id="1.25.10.10">
    <property type="entry name" value="Leucine-rich Repeat Variant"/>
    <property type="match status" value="1"/>
</dbReference>
<accession>A0AAD5GX88</accession>
<evidence type="ECO:0000313" key="3">
    <source>
        <dbReference type="Proteomes" id="UP001205105"/>
    </source>
</evidence>
<protein>
    <submittedName>
        <fullName evidence="2">Uncharacterized protein</fullName>
    </submittedName>
</protein>
<dbReference type="AlphaFoldDB" id="A0AAD5GX88"/>
<feature type="region of interest" description="Disordered" evidence="1">
    <location>
        <begin position="44"/>
        <end position="93"/>
    </location>
</feature>
<feature type="compositionally biased region" description="Low complexity" evidence="1">
    <location>
        <begin position="78"/>
        <end position="93"/>
    </location>
</feature>
<comment type="caution">
    <text evidence="2">The sequence shown here is derived from an EMBL/GenBank/DDBJ whole genome shotgun (WGS) entry which is preliminary data.</text>
</comment>
<dbReference type="SUPFAM" id="SSF48371">
    <property type="entry name" value="ARM repeat"/>
    <property type="match status" value="1"/>
</dbReference>
<keyword evidence="3" id="KW-1185">Reference proteome</keyword>
<sequence>MQDSWPGPPQAGGAPPRPLMRSRTVAAEELLGVRGRTGLPNAAQQLLLSGGGGGGHDSQYPQASPALRSLDPAHQPRFSNPASPPSEEASPFSAVQGVYGCHLLPPVDLSDPHSPEPSPGLISRSSIDLLLDPILPAAARNHRHSIDTLSELLRSPAVSGLGSPTTSSAARLMQQLVDARAGAGMAPGSAPRSNAVRARMPVRHSMDGASRQLESMARSLTVIPGARRTCREVVDPAASYYGHLSSGSMHDLANSTVTVVAGVVPTAVQAAQLASRAAAPAHASSMVDPAAAAAEASSYGGAASVLEESFIVVPSLQFLKQRALARQKLERLDQQGVSTNRGGYIAEAKRVLAAAVHTASAQEAAVVESSCSGAIGPLLRYLRDNKYDDGALRSGLHTLSLLVSNSPNRGIIVSFQGQAMLCEAMRATRDLEIRENIVQLLWDLEAGQSAQCHFEPDDILALLGVLEATTNALVASHILHLMYQAMCAQRLVQEIAAHKHHLQDAAQYTLGNLTAVVLGADSVPSAQREQMVSRLLDELRRTNTPGQCQVVLTVLSCLAGNARLRSAMARCRARRRLVDFGQRIPDPRLRARSLSLVKILHKQEALESSAQWYFGGAAGSEASSSPPSR</sequence>
<dbReference type="InterPro" id="IPR016024">
    <property type="entry name" value="ARM-type_fold"/>
</dbReference>
<dbReference type="Proteomes" id="UP001205105">
    <property type="component" value="Unassembled WGS sequence"/>
</dbReference>
<dbReference type="InterPro" id="IPR011989">
    <property type="entry name" value="ARM-like"/>
</dbReference>
<proteinExistence type="predicted"/>
<gene>
    <name evidence="2" type="ORF">COHA_010140</name>
</gene>
<evidence type="ECO:0000313" key="2">
    <source>
        <dbReference type="EMBL" id="KAI7835971.1"/>
    </source>
</evidence>
<name>A0AAD5GX88_9CHLO</name>
<evidence type="ECO:0000256" key="1">
    <source>
        <dbReference type="SAM" id="MobiDB-lite"/>
    </source>
</evidence>
<organism evidence="2 3">
    <name type="scientific">Chlorella ohadii</name>
    <dbReference type="NCBI Taxonomy" id="2649997"/>
    <lineage>
        <taxon>Eukaryota</taxon>
        <taxon>Viridiplantae</taxon>
        <taxon>Chlorophyta</taxon>
        <taxon>core chlorophytes</taxon>
        <taxon>Trebouxiophyceae</taxon>
        <taxon>Chlorellales</taxon>
        <taxon>Chlorellaceae</taxon>
        <taxon>Chlorella clade</taxon>
        <taxon>Chlorella</taxon>
    </lineage>
</organism>
<reference evidence="2" key="1">
    <citation type="submission" date="2020-11" db="EMBL/GenBank/DDBJ databases">
        <title>Chlorella ohadii genome sequencing and assembly.</title>
        <authorList>
            <person name="Murik O."/>
            <person name="Treves H."/>
            <person name="Kedem I."/>
            <person name="Shotland Y."/>
            <person name="Kaplan A."/>
        </authorList>
    </citation>
    <scope>NUCLEOTIDE SEQUENCE</scope>
    <source>
        <strain evidence="2">1</strain>
    </source>
</reference>